<gene>
    <name evidence="1" type="ORF">BTJ68_03948</name>
</gene>
<reference evidence="1 2" key="1">
    <citation type="submission" date="2017-01" db="EMBL/GenBank/DDBJ databases">
        <title>The recent genome duplication of the halophilic yeast Hortaea werneckii: insights from long-read sequencing.</title>
        <authorList>
            <person name="Sinha S."/>
            <person name="Flibotte S."/>
            <person name="Neira M."/>
            <person name="Lenassi M."/>
            <person name="Gostincar C."/>
            <person name="Stajich J.E."/>
            <person name="Nislow C.E."/>
        </authorList>
    </citation>
    <scope>NUCLEOTIDE SEQUENCE [LARGE SCALE GENOMIC DNA]</scope>
    <source>
        <strain evidence="1 2">EXF-2000</strain>
    </source>
</reference>
<sequence length="56" mass="6286">MGRASLDSVVYTLRRQRWRSTVLRYQSFSSLSTKVTLPYLTFPPSAIDPGAVAKPL</sequence>
<organism evidence="1 2">
    <name type="scientific">Hortaea werneckii EXF-2000</name>
    <dbReference type="NCBI Taxonomy" id="1157616"/>
    <lineage>
        <taxon>Eukaryota</taxon>
        <taxon>Fungi</taxon>
        <taxon>Dikarya</taxon>
        <taxon>Ascomycota</taxon>
        <taxon>Pezizomycotina</taxon>
        <taxon>Dothideomycetes</taxon>
        <taxon>Dothideomycetidae</taxon>
        <taxon>Mycosphaerellales</taxon>
        <taxon>Teratosphaeriaceae</taxon>
        <taxon>Hortaea</taxon>
    </lineage>
</organism>
<dbReference type="EMBL" id="MUNK01000039">
    <property type="protein sequence ID" value="OTA35850.1"/>
    <property type="molecule type" value="Genomic_DNA"/>
</dbReference>
<accession>A0A1Z5TIM8</accession>
<evidence type="ECO:0000313" key="1">
    <source>
        <dbReference type="EMBL" id="OTA35850.1"/>
    </source>
</evidence>
<dbReference type="InParanoid" id="A0A1Z5TIM8"/>
<keyword evidence="2" id="KW-1185">Reference proteome</keyword>
<comment type="caution">
    <text evidence="1">The sequence shown here is derived from an EMBL/GenBank/DDBJ whole genome shotgun (WGS) entry which is preliminary data.</text>
</comment>
<dbReference type="VEuPathDB" id="FungiDB:BTJ68_03948"/>
<dbReference type="AlphaFoldDB" id="A0A1Z5TIM8"/>
<dbReference type="Proteomes" id="UP000194280">
    <property type="component" value="Unassembled WGS sequence"/>
</dbReference>
<evidence type="ECO:0000313" key="2">
    <source>
        <dbReference type="Proteomes" id="UP000194280"/>
    </source>
</evidence>
<name>A0A1Z5TIM8_HORWE</name>
<proteinExistence type="predicted"/>
<protein>
    <submittedName>
        <fullName evidence="1">Uncharacterized protein</fullName>
    </submittedName>
</protein>